<sequence length="1909" mass="223414">MSSRHGSSEDVAKVTEELSYCRTRLDAGVQENRRNRDIIQGLTEQIQKFRKRTAQDSAHLVSPAPLASSLPQLTIEMASSPYIDYVEPSHSSPRFHSRTAYSHQSRNKSLTRLDQPGSSVALSSSIDVRHVYSPRFRSSPRLLHYSDEHLNVEEQQSIDELFSRLKSELFKNNTLEEINDMLREENDAALAANDNLRQDVVELTKALEHLEQSQRDDRDRFKTENSRYRSQVEQQHRQLIELWKAFTAVKRKVRELHTSTANDLDKQLTEFTRCAAMMKKAIRHAEFKNTELRDKMAKEKDEVLEEVMAKYEALSTSQIETEKQLMDKTRQLQKLQDELHRTKEQCEEVESSISRICNMTELSSAPVRLRTRSESPVTPHTANEAMRKIRAVLSTKAAQLREADTRVEQAELEMSRLKKQIEAYEKEKKTQKDRDKLREEEITEREAKLSTVEHELRRATERIQAIEEEKNMKETMLATLQNTITTTHRSHKEFIEGLMSNHRDELEARDKMHESELEERLSEERARLNRMQSEVDRLNTEVDNLREQLRNVKADYSAARKAVEEKDFLISTLEESVTRLKSDLEIEVSKLDTKENEITEHNLRYEEMSAKEQQLKQDLMEAQELNTVLSDDNKALQDQLIQLRSDVDKLQEQVDNTAHQEEDLKARLEESHQLNIAHEQHVHKLKSTVRVLEEKIESDVEEMRLVREQLGHHQNLTKERGNECTELLRQLEDVKRERDGLLDELAALRTEIAAVNSRLAQAEGDAERRRIEENEKRSLMEDLRVNFDRLTAEIKQKELQTDDLKEQIKLLQSASAEKEEFAKAEKVRLEEESELKRKEVEQLWSEKLRKVTIELEQREKVVKECENRLEQLTRLHEKLMEEEHSMTVENAELIEKLQETSLRHKKEMEDLIEQNNLDREEWENERQQLEKSKNALLNSLRADLAKAETEIKEALAREDALRAEVNEAKEEVKELLQRLEKEKSDKAEQQSRLRERDESKERNRLNFTAQLEESQVKLVKSAAQLEEANRKKQSLEGEITKLETALARKTTSMKELEQKIDGLMERLRASEIQEQKYRDQMAVLEKENIEMSSSRDKQAKKLAEEQKKTSELEQKLRELNKGMHTAQLQVRTEKEQKTERIDKVNVLTQKIRQLEIQLADRTAKSDINSDLVKKMETDTQTLVQELNRQKQSNAEIVRQNDELRATCKTLDEELTHVRTALEKKTSTSKQAMADLLNNYKESEKNSVERAAECEQLKAQLRSASAKVERLEKRRTELETRLEEGEARNSELMRKIHQYERSAKMALNMAGSQTPLRAGQSIVDITKATSSSGIGESISVLRTTSSTHDLSFRMSPERNVHFPDTDKPMDISSSMEITLRYLKERIEQLERDKAELTNDLMYHRDEMQKNVAKTNEAVNAMQSLERRVHDLQSENENLESRLATQRQLYVSNEETMRAKDLEHRGLKAKIMSAELHIREKDSKINQLMSQLEALRLELSQMGAEKQKLSSMAKGTEHEMRAIEHDSRRLQEERDQLARRLSELESEYKASRSKLNDVELELVQTKRHLEESRRQQRKDREHVEKLQSEERHWKQAAVSAKKSSEDYHKTIFEEKITHLQHNHDALVSKNDALAVEIDRLRSELRESNHRNNLLNQKLAESERNVEDAKQSRKTMTQQIVAFQKAESEWSKLEREMREELVMLRKERLVLTSEVEELKRKLVRVEVEKKELDGFRARLDREVASLKKHVEALEEEKSRTEIAVRNTLSERKAIDKSLAAMEKENTELYRNCAQLQSQIAQLERDTGNRNVTKMLKDQGELETRISKLTMEKRQLEMVIEQKEQNFAHKRKMMESQLSLLRDQLEAEKKRRLELQQRGAGSAAAPERHFSRASDLRMSRSKSIQRQKSPFRV</sequence>
<dbReference type="InterPro" id="IPR055167">
    <property type="entry name" value="Rootletin-like_CC"/>
</dbReference>
<evidence type="ECO:0000313" key="6">
    <source>
        <dbReference type="Proteomes" id="UP000024635"/>
    </source>
</evidence>
<feature type="coiled-coil region" evidence="2">
    <location>
        <begin position="1253"/>
        <end position="1301"/>
    </location>
</feature>
<keyword evidence="1 2" id="KW-0175">Coiled coil</keyword>
<feature type="coiled-coil region" evidence="2">
    <location>
        <begin position="172"/>
        <end position="213"/>
    </location>
</feature>
<dbReference type="PANTHER" id="PTHR23159:SF60">
    <property type="entry name" value="SPINDLE ASSEMBLY ABNORMAL PROTEIN 4"/>
    <property type="match status" value="1"/>
</dbReference>
<dbReference type="SUPFAM" id="SSF57997">
    <property type="entry name" value="Tropomyosin"/>
    <property type="match status" value="1"/>
</dbReference>
<evidence type="ECO:0000256" key="2">
    <source>
        <dbReference type="SAM" id="Coils"/>
    </source>
</evidence>
<dbReference type="Proteomes" id="UP000024635">
    <property type="component" value="Unassembled WGS sequence"/>
</dbReference>
<feature type="compositionally biased region" description="Basic and acidic residues" evidence="3">
    <location>
        <begin position="1882"/>
        <end position="1894"/>
    </location>
</feature>
<dbReference type="Gene3D" id="1.10.287.1490">
    <property type="match status" value="1"/>
</dbReference>
<evidence type="ECO:0000256" key="1">
    <source>
        <dbReference type="ARBA" id="ARBA00023054"/>
    </source>
</evidence>
<accession>A0A016X243</accession>
<feature type="region of interest" description="Disordered" evidence="3">
    <location>
        <begin position="1088"/>
        <end position="1110"/>
    </location>
</feature>
<dbReference type="EMBL" id="JARK01000023">
    <property type="protein sequence ID" value="EYC45557.1"/>
    <property type="molecule type" value="Genomic_DNA"/>
</dbReference>
<proteinExistence type="predicted"/>
<name>A0A016X243_9BILA</name>
<feature type="coiled-coil region" evidence="2">
    <location>
        <begin position="1371"/>
        <end position="1447"/>
    </location>
</feature>
<comment type="caution">
    <text evidence="5">The sequence shown here is derived from an EMBL/GenBank/DDBJ whole genome shotgun (WGS) entry which is preliminary data.</text>
</comment>
<gene>
    <name evidence="5" type="primary">Acey_s0423.g1197</name>
    <name evidence="5" type="synonym">Acey-dyf-14</name>
    <name evidence="5" type="ORF">Y032_0423g1197</name>
</gene>
<evidence type="ECO:0000313" key="5">
    <source>
        <dbReference type="EMBL" id="EYC45557.1"/>
    </source>
</evidence>
<feature type="coiled-coil region" evidence="2">
    <location>
        <begin position="282"/>
        <end position="352"/>
    </location>
</feature>
<dbReference type="OrthoDB" id="3549872at2759"/>
<feature type="coiled-coil region" evidence="2">
    <location>
        <begin position="514"/>
        <end position="566"/>
    </location>
</feature>
<feature type="region of interest" description="Disordered" evidence="3">
    <location>
        <begin position="1867"/>
        <end position="1909"/>
    </location>
</feature>
<feature type="compositionally biased region" description="Basic and acidic residues" evidence="3">
    <location>
        <begin position="1566"/>
        <end position="1591"/>
    </location>
</feature>
<organism evidence="5 6">
    <name type="scientific">Ancylostoma ceylanicum</name>
    <dbReference type="NCBI Taxonomy" id="53326"/>
    <lineage>
        <taxon>Eukaryota</taxon>
        <taxon>Metazoa</taxon>
        <taxon>Ecdysozoa</taxon>
        <taxon>Nematoda</taxon>
        <taxon>Chromadorea</taxon>
        <taxon>Rhabditida</taxon>
        <taxon>Rhabditina</taxon>
        <taxon>Rhabditomorpha</taxon>
        <taxon>Strongyloidea</taxon>
        <taxon>Ancylostomatidae</taxon>
        <taxon>Ancylostomatinae</taxon>
        <taxon>Ancylostoma</taxon>
    </lineage>
</organism>
<dbReference type="Pfam" id="PF15035">
    <property type="entry name" value="Rootletin"/>
    <property type="match status" value="1"/>
</dbReference>
<feature type="region of interest" description="Disordered" evidence="3">
    <location>
        <begin position="1566"/>
        <end position="1598"/>
    </location>
</feature>
<evidence type="ECO:0000256" key="3">
    <source>
        <dbReference type="SAM" id="MobiDB-lite"/>
    </source>
</evidence>
<keyword evidence="6" id="KW-1185">Reference proteome</keyword>
<feature type="domain" description="Rootletin-like coiled-coil" evidence="4">
    <location>
        <begin position="23"/>
        <end position="274"/>
    </location>
</feature>
<feature type="region of interest" description="Disordered" evidence="3">
    <location>
        <begin position="980"/>
        <end position="1001"/>
    </location>
</feature>
<evidence type="ECO:0000259" key="4">
    <source>
        <dbReference type="Pfam" id="PF15035"/>
    </source>
</evidence>
<feature type="coiled-coil region" evidence="2">
    <location>
        <begin position="393"/>
        <end position="483"/>
    </location>
</feature>
<reference evidence="6" key="1">
    <citation type="journal article" date="2015" name="Nat. Genet.">
        <title>The genome and transcriptome of the zoonotic hookworm Ancylostoma ceylanicum identify infection-specific gene families.</title>
        <authorList>
            <person name="Schwarz E.M."/>
            <person name="Hu Y."/>
            <person name="Antoshechkin I."/>
            <person name="Miller M.M."/>
            <person name="Sternberg P.W."/>
            <person name="Aroian R.V."/>
        </authorList>
    </citation>
    <scope>NUCLEOTIDE SEQUENCE</scope>
    <source>
        <strain evidence="6">HY135</strain>
    </source>
</reference>
<feature type="compositionally biased region" description="Basic residues" evidence="3">
    <location>
        <begin position="1895"/>
        <end position="1909"/>
    </location>
</feature>
<feature type="region of interest" description="Disordered" evidence="3">
    <location>
        <begin position="89"/>
        <end position="116"/>
    </location>
</feature>
<protein>
    <recommendedName>
        <fullName evidence="4">Rootletin-like coiled-coil domain-containing protein</fullName>
    </recommendedName>
</protein>
<dbReference type="PANTHER" id="PTHR23159">
    <property type="entry name" value="CENTROSOMAL PROTEIN 2"/>
    <property type="match status" value="1"/>
</dbReference>
<dbReference type="STRING" id="53326.A0A016X243"/>